<name>A0A427XHQ5_9TREE</name>
<protein>
    <submittedName>
        <fullName evidence="3">Nitrogen permease regulator 2</fullName>
    </submittedName>
</protein>
<dbReference type="PANTHER" id="PTHR12991:SF10">
    <property type="entry name" value="GATOR COMPLEX PROTEIN NPRL2"/>
    <property type="match status" value="1"/>
</dbReference>
<reference evidence="3 4" key="1">
    <citation type="submission" date="2018-11" db="EMBL/GenBank/DDBJ databases">
        <title>Genome sequence of Apiotrichum porosum DSM 27194.</title>
        <authorList>
            <person name="Aliyu H."/>
            <person name="Gorte O."/>
            <person name="Ochsenreither K."/>
        </authorList>
    </citation>
    <scope>NUCLEOTIDE SEQUENCE [LARGE SCALE GENOMIC DNA]</scope>
    <source>
        <strain evidence="3 4">DSM 27194</strain>
    </source>
</reference>
<accession>A0A427XHQ5</accession>
<gene>
    <name evidence="3" type="primary">NPR2</name>
    <name evidence="3" type="ORF">EHS24_002154</name>
</gene>
<dbReference type="PANTHER" id="PTHR12991">
    <property type="entry name" value="NITROGEN PERMEASE REGULATOR 2/TUMOR SUPPRESSOR CANDIDATE 4"/>
    <property type="match status" value="1"/>
</dbReference>
<dbReference type="RefSeq" id="XP_028473576.1">
    <property type="nucleotide sequence ID" value="XM_028617898.1"/>
</dbReference>
<dbReference type="Proteomes" id="UP000279236">
    <property type="component" value="Unassembled WGS sequence"/>
</dbReference>
<evidence type="ECO:0000256" key="1">
    <source>
        <dbReference type="ARBA" id="ARBA00008433"/>
    </source>
</evidence>
<dbReference type="GO" id="GO:0005774">
    <property type="term" value="C:vacuolar membrane"/>
    <property type="evidence" value="ECO:0007669"/>
    <property type="project" value="TreeGrafter"/>
</dbReference>
<evidence type="ECO:0000313" key="4">
    <source>
        <dbReference type="Proteomes" id="UP000279236"/>
    </source>
</evidence>
<dbReference type="Pfam" id="PF06218">
    <property type="entry name" value="NPR2"/>
    <property type="match status" value="3"/>
</dbReference>
<comment type="similarity">
    <text evidence="1">Belongs to the NPR2 family.</text>
</comment>
<dbReference type="GeneID" id="39586697"/>
<dbReference type="GO" id="GO:1904262">
    <property type="term" value="P:negative regulation of TORC1 signaling"/>
    <property type="evidence" value="ECO:0007669"/>
    <property type="project" value="TreeGrafter"/>
</dbReference>
<feature type="compositionally biased region" description="Basic residues" evidence="2">
    <location>
        <begin position="49"/>
        <end position="63"/>
    </location>
</feature>
<keyword evidence="4" id="KW-1185">Reference proteome</keyword>
<dbReference type="GO" id="GO:1990130">
    <property type="term" value="C:GATOR1 complex"/>
    <property type="evidence" value="ECO:0007669"/>
    <property type="project" value="TreeGrafter"/>
</dbReference>
<feature type="compositionally biased region" description="Polar residues" evidence="2">
    <location>
        <begin position="495"/>
        <end position="510"/>
    </location>
</feature>
<dbReference type="OrthoDB" id="338854at2759"/>
<feature type="compositionally biased region" description="Acidic residues" evidence="2">
    <location>
        <begin position="121"/>
        <end position="138"/>
    </location>
</feature>
<dbReference type="GO" id="GO:0005096">
    <property type="term" value="F:GTPase activator activity"/>
    <property type="evidence" value="ECO:0007669"/>
    <property type="project" value="TreeGrafter"/>
</dbReference>
<organism evidence="3 4">
    <name type="scientific">Apiotrichum porosum</name>
    <dbReference type="NCBI Taxonomy" id="105984"/>
    <lineage>
        <taxon>Eukaryota</taxon>
        <taxon>Fungi</taxon>
        <taxon>Dikarya</taxon>
        <taxon>Basidiomycota</taxon>
        <taxon>Agaricomycotina</taxon>
        <taxon>Tremellomycetes</taxon>
        <taxon>Trichosporonales</taxon>
        <taxon>Trichosporonaceae</taxon>
        <taxon>Apiotrichum</taxon>
    </lineage>
</organism>
<feature type="compositionally biased region" description="Polar residues" evidence="2">
    <location>
        <begin position="436"/>
        <end position="446"/>
    </location>
</feature>
<feature type="compositionally biased region" description="Polar residues" evidence="2">
    <location>
        <begin position="534"/>
        <end position="549"/>
    </location>
</feature>
<dbReference type="EMBL" id="RSCE01000012">
    <property type="protein sequence ID" value="RSH78429.1"/>
    <property type="molecule type" value="Genomic_DNA"/>
</dbReference>
<dbReference type="GO" id="GO:0010508">
    <property type="term" value="P:positive regulation of autophagy"/>
    <property type="evidence" value="ECO:0007669"/>
    <property type="project" value="TreeGrafter"/>
</dbReference>
<sequence>MGQSDESFLPQIVGIFYAIFDPSLGPTVVHQVPERLISVGGDDGGLDRRRSRSGSRSVSRSRARSPSVVPGARRAASRERSTPASRFLTLLDFAPISEYVIPKKALHGKLVTFCTPGAWDEGPDSGDDDDDDDDDDEALDTREGGRAEYKVIGLPMVIDGQAGQYQRNQYMWNLCFVFRADASLEAFEPVVRKTARILKSAEVDSGYLSSPAPQHTPLLAMLEQLFEDLNSYSETSIPLDGFNSLELKLFPFYPNPPEVHDWDVPVPLVNLNALKDDNWDITAARVSQYINGINHSAKIAQLADVDPALTRETLRHMLFYQVIMMYSNIYTVTPAFARLCADESVMDECGAYVTRPGYAIADWPALATLYTKLHAGTTVHQWAEAHHIWTRGIDPRRFVSFGIIKGFMRRVHRWPVIIEKQMARILIGAAMGPSDSHPTTNVSGIASSGPPDPTRRRVGFHASNTYRGGGESREMRDLMPPSRSGERTNPFAGESQFTLRSTGSTASITLGGSPDVPASPPLQRRSSQRDATGRSFTSAPDTHPSISSRRTNTLRSAAGMAAASANAISSRQRERLYDLDIELLNSHHHTDEIQVRLGMSWAQLEKVLGLDGRARGVGSKGVAVVYR</sequence>
<evidence type="ECO:0000256" key="2">
    <source>
        <dbReference type="SAM" id="MobiDB-lite"/>
    </source>
</evidence>
<feature type="region of interest" description="Disordered" evidence="2">
    <location>
        <begin position="433"/>
        <end position="549"/>
    </location>
</feature>
<comment type="caution">
    <text evidence="3">The sequence shown here is derived from an EMBL/GenBank/DDBJ whole genome shotgun (WGS) entry which is preliminary data.</text>
</comment>
<feature type="region of interest" description="Disordered" evidence="2">
    <location>
        <begin position="37"/>
        <end position="80"/>
    </location>
</feature>
<proteinExistence type="inferred from homology"/>
<dbReference type="STRING" id="105984.A0A427XHQ5"/>
<evidence type="ECO:0000313" key="3">
    <source>
        <dbReference type="EMBL" id="RSH78429.1"/>
    </source>
</evidence>
<feature type="region of interest" description="Disordered" evidence="2">
    <location>
        <begin position="117"/>
        <end position="144"/>
    </location>
</feature>
<dbReference type="AlphaFoldDB" id="A0A427XHQ5"/>
<dbReference type="InterPro" id="IPR009348">
    <property type="entry name" value="NPR2-like"/>
</dbReference>